<dbReference type="EMBL" id="HBKN01020685">
    <property type="protein sequence ID" value="CAE2301527.1"/>
    <property type="molecule type" value="Transcribed_RNA"/>
</dbReference>
<evidence type="ECO:0000313" key="1">
    <source>
        <dbReference type="EMBL" id="CAE2301527.1"/>
    </source>
</evidence>
<reference evidence="1" key="1">
    <citation type="submission" date="2021-01" db="EMBL/GenBank/DDBJ databases">
        <authorList>
            <person name="Corre E."/>
            <person name="Pelletier E."/>
            <person name="Niang G."/>
            <person name="Scheremetjew M."/>
            <person name="Finn R."/>
            <person name="Kale V."/>
            <person name="Holt S."/>
            <person name="Cochrane G."/>
            <person name="Meng A."/>
            <person name="Brown T."/>
            <person name="Cohen L."/>
        </authorList>
    </citation>
    <scope>NUCLEOTIDE SEQUENCE</scope>
    <source>
        <strain evidence="1">CCMP 2712</strain>
    </source>
</reference>
<organism evidence="1">
    <name type="scientific">Guillardia theta</name>
    <name type="common">Cryptophyte</name>
    <name type="synonym">Cryptomonas phi</name>
    <dbReference type="NCBI Taxonomy" id="55529"/>
    <lineage>
        <taxon>Eukaryota</taxon>
        <taxon>Cryptophyceae</taxon>
        <taxon>Pyrenomonadales</taxon>
        <taxon>Geminigeraceae</taxon>
        <taxon>Guillardia</taxon>
    </lineage>
</organism>
<dbReference type="AlphaFoldDB" id="A0A7S4NQT2"/>
<proteinExistence type="predicted"/>
<gene>
    <name evidence="1" type="ORF">GTHE00462_LOCUS16247</name>
</gene>
<protein>
    <submittedName>
        <fullName evidence="1">Uncharacterized protein</fullName>
    </submittedName>
</protein>
<name>A0A7S4NQT2_GUITH</name>
<sequence length="110" mass="12555">MGEANTISDPVSTIITLRQYQCTLQRQVNTLKEDLATIKEFQSKYGAAPWKESFEHLKSNLLLRQSQLKEVQFQLDLIASCVKQANGLCNQLRANLGPPDMDVNFQEEKR</sequence>
<accession>A0A7S4NQT2</accession>